<name>A0A4Z2HCR8_9TELE</name>
<sequence>MTARMNPGLLPPDLKQQTPQHASAQVVHHYVQPGTKPGGLAQPAGHPAVHSCTEDIREAMHVGRYWPSLVGLPGFPRYPQWPAHPCLDAI</sequence>
<feature type="region of interest" description="Disordered" evidence="1">
    <location>
        <begin position="1"/>
        <end position="21"/>
    </location>
</feature>
<gene>
    <name evidence="2" type="ORF">EYF80_026095</name>
</gene>
<dbReference type="Proteomes" id="UP000314294">
    <property type="component" value="Unassembled WGS sequence"/>
</dbReference>
<accession>A0A4Z2HCR8</accession>
<reference evidence="2 3" key="1">
    <citation type="submission" date="2019-03" db="EMBL/GenBank/DDBJ databases">
        <title>First draft genome of Liparis tanakae, snailfish: a comprehensive survey of snailfish specific genes.</title>
        <authorList>
            <person name="Kim W."/>
            <person name="Song I."/>
            <person name="Jeong J.-H."/>
            <person name="Kim D."/>
            <person name="Kim S."/>
            <person name="Ryu S."/>
            <person name="Song J.Y."/>
            <person name="Lee S.K."/>
        </authorList>
    </citation>
    <scope>NUCLEOTIDE SEQUENCE [LARGE SCALE GENOMIC DNA]</scope>
    <source>
        <tissue evidence="2">Muscle</tissue>
    </source>
</reference>
<evidence type="ECO:0000256" key="1">
    <source>
        <dbReference type="SAM" id="MobiDB-lite"/>
    </source>
</evidence>
<proteinExistence type="predicted"/>
<keyword evidence="3" id="KW-1185">Reference proteome</keyword>
<dbReference type="AlphaFoldDB" id="A0A4Z2HCR8"/>
<evidence type="ECO:0000313" key="3">
    <source>
        <dbReference type="Proteomes" id="UP000314294"/>
    </source>
</evidence>
<evidence type="ECO:0000313" key="2">
    <source>
        <dbReference type="EMBL" id="TNN63677.1"/>
    </source>
</evidence>
<comment type="caution">
    <text evidence="2">The sequence shown here is derived from an EMBL/GenBank/DDBJ whole genome shotgun (WGS) entry which is preliminary data.</text>
</comment>
<dbReference type="EMBL" id="SRLO01000268">
    <property type="protein sequence ID" value="TNN63677.1"/>
    <property type="molecule type" value="Genomic_DNA"/>
</dbReference>
<protein>
    <submittedName>
        <fullName evidence="2">Uncharacterized protein</fullName>
    </submittedName>
</protein>
<organism evidence="2 3">
    <name type="scientific">Liparis tanakae</name>
    <name type="common">Tanaka's snailfish</name>
    <dbReference type="NCBI Taxonomy" id="230148"/>
    <lineage>
        <taxon>Eukaryota</taxon>
        <taxon>Metazoa</taxon>
        <taxon>Chordata</taxon>
        <taxon>Craniata</taxon>
        <taxon>Vertebrata</taxon>
        <taxon>Euteleostomi</taxon>
        <taxon>Actinopterygii</taxon>
        <taxon>Neopterygii</taxon>
        <taxon>Teleostei</taxon>
        <taxon>Neoteleostei</taxon>
        <taxon>Acanthomorphata</taxon>
        <taxon>Eupercaria</taxon>
        <taxon>Perciformes</taxon>
        <taxon>Cottioidei</taxon>
        <taxon>Cottales</taxon>
        <taxon>Liparidae</taxon>
        <taxon>Liparis</taxon>
    </lineage>
</organism>